<keyword evidence="6" id="KW-1185">Reference proteome</keyword>
<comment type="cofactor">
    <cofactor evidence="1">
        <name>Mg(2+)</name>
        <dbReference type="ChEBI" id="CHEBI:18420"/>
    </cofactor>
</comment>
<evidence type="ECO:0000256" key="3">
    <source>
        <dbReference type="RuleBase" id="RU003476"/>
    </source>
</evidence>
<dbReference type="Pfam" id="PF00293">
    <property type="entry name" value="NUDIX"/>
    <property type="match status" value="1"/>
</dbReference>
<dbReference type="InterPro" id="IPR020476">
    <property type="entry name" value="Nudix_hydrolase"/>
</dbReference>
<dbReference type="InterPro" id="IPR015797">
    <property type="entry name" value="NUDIX_hydrolase-like_dom_sf"/>
</dbReference>
<evidence type="ECO:0000313" key="6">
    <source>
        <dbReference type="Proteomes" id="UP000250369"/>
    </source>
</evidence>
<dbReference type="CDD" id="cd02883">
    <property type="entry name" value="NUDIX_Hydrolase"/>
    <property type="match status" value="1"/>
</dbReference>
<name>A0A329MLK0_9BACL</name>
<dbReference type="AlphaFoldDB" id="A0A329MLK0"/>
<organism evidence="5 6">
    <name type="scientific">Paenibacillus contaminans</name>
    <dbReference type="NCBI Taxonomy" id="450362"/>
    <lineage>
        <taxon>Bacteria</taxon>
        <taxon>Bacillati</taxon>
        <taxon>Bacillota</taxon>
        <taxon>Bacilli</taxon>
        <taxon>Bacillales</taxon>
        <taxon>Paenibacillaceae</taxon>
        <taxon>Paenibacillus</taxon>
    </lineage>
</organism>
<dbReference type="EMBL" id="QMFB01000008">
    <property type="protein sequence ID" value="RAV20448.1"/>
    <property type="molecule type" value="Genomic_DNA"/>
</dbReference>
<dbReference type="PANTHER" id="PTHR43046:SF2">
    <property type="entry name" value="8-OXO-DGTP DIPHOSPHATASE-RELATED"/>
    <property type="match status" value="1"/>
</dbReference>
<dbReference type="PRINTS" id="PR00502">
    <property type="entry name" value="NUDIXFAMILY"/>
</dbReference>
<evidence type="ECO:0000256" key="1">
    <source>
        <dbReference type="ARBA" id="ARBA00001946"/>
    </source>
</evidence>
<dbReference type="PROSITE" id="PS51462">
    <property type="entry name" value="NUDIX"/>
    <property type="match status" value="1"/>
</dbReference>
<keyword evidence="2 3" id="KW-0378">Hydrolase</keyword>
<dbReference type="InterPro" id="IPR020084">
    <property type="entry name" value="NUDIX_hydrolase_CS"/>
</dbReference>
<dbReference type="PROSITE" id="PS00893">
    <property type="entry name" value="NUDIX_BOX"/>
    <property type="match status" value="1"/>
</dbReference>
<dbReference type="Proteomes" id="UP000250369">
    <property type="component" value="Unassembled WGS sequence"/>
</dbReference>
<dbReference type="InterPro" id="IPR000086">
    <property type="entry name" value="NUDIX_hydrolase_dom"/>
</dbReference>
<proteinExistence type="inferred from homology"/>
<protein>
    <submittedName>
        <fullName evidence="5">DNA mismatch repair protein MutT</fullName>
    </submittedName>
</protein>
<reference evidence="5 6" key="1">
    <citation type="journal article" date="2009" name="Int. J. Syst. Evol. Microbiol.">
        <title>Paenibacillus contaminans sp. nov., isolated from a contaminated laboratory plate.</title>
        <authorList>
            <person name="Chou J.H."/>
            <person name="Lee J.H."/>
            <person name="Lin M.C."/>
            <person name="Chang P.S."/>
            <person name="Arun A.B."/>
            <person name="Young C.C."/>
            <person name="Chen W.M."/>
        </authorList>
    </citation>
    <scope>NUCLEOTIDE SEQUENCE [LARGE SCALE GENOMIC DNA]</scope>
    <source>
        <strain evidence="5 6">CKOBP-6</strain>
    </source>
</reference>
<evidence type="ECO:0000256" key="2">
    <source>
        <dbReference type="ARBA" id="ARBA00022801"/>
    </source>
</evidence>
<comment type="similarity">
    <text evidence="3">Belongs to the Nudix hydrolase family.</text>
</comment>
<comment type="caution">
    <text evidence="5">The sequence shown here is derived from an EMBL/GenBank/DDBJ whole genome shotgun (WGS) entry which is preliminary data.</text>
</comment>
<dbReference type="SUPFAM" id="SSF55811">
    <property type="entry name" value="Nudix"/>
    <property type="match status" value="1"/>
</dbReference>
<feature type="domain" description="Nudix hydrolase" evidence="4">
    <location>
        <begin position="1"/>
        <end position="129"/>
    </location>
</feature>
<sequence length="137" mass="15314">MKWEGAAAVCINEQRKVLMVLQGKPEETKSWSVPSGGMEEGETIEQCCAREVWEETGYHVAVGKRLLEKKGTAFGTAYAVQYFECEIIGGTPTIQDPDGLIHEIAWKSSEELQILPLSFPEDLAFLLSMLEARHVDR</sequence>
<gene>
    <name evidence="5" type="ORF">DQG23_15920</name>
</gene>
<dbReference type="Gene3D" id="3.90.79.10">
    <property type="entry name" value="Nucleoside Triphosphate Pyrophosphohydrolase"/>
    <property type="match status" value="1"/>
</dbReference>
<accession>A0A329MLK0</accession>
<dbReference type="PANTHER" id="PTHR43046">
    <property type="entry name" value="GDP-MANNOSE MANNOSYL HYDROLASE"/>
    <property type="match status" value="1"/>
</dbReference>
<evidence type="ECO:0000259" key="4">
    <source>
        <dbReference type="PROSITE" id="PS51462"/>
    </source>
</evidence>
<evidence type="ECO:0000313" key="5">
    <source>
        <dbReference type="EMBL" id="RAV20448.1"/>
    </source>
</evidence>
<dbReference type="GO" id="GO:0016787">
    <property type="term" value="F:hydrolase activity"/>
    <property type="evidence" value="ECO:0007669"/>
    <property type="project" value="UniProtKB-KW"/>
</dbReference>